<dbReference type="AlphaFoldDB" id="A0A8J3AZL7"/>
<name>A0A8J3AZL7_9ACTN</name>
<reference evidence="2" key="1">
    <citation type="journal article" date="2014" name="Int. J. Syst. Evol. Microbiol.">
        <title>Complete genome sequence of Corynebacterium casei LMG S-19264T (=DSM 44701T), isolated from a smear-ripened cheese.</title>
        <authorList>
            <consortium name="US DOE Joint Genome Institute (JGI-PGF)"/>
            <person name="Walter F."/>
            <person name="Albersmeier A."/>
            <person name="Kalinowski J."/>
            <person name="Ruckert C."/>
        </authorList>
    </citation>
    <scope>NUCLEOTIDE SEQUENCE</scope>
    <source>
        <strain evidence="2">JCM 3090</strain>
    </source>
</reference>
<comment type="caution">
    <text evidence="2">The sequence shown here is derived from an EMBL/GenBank/DDBJ whole genome shotgun (WGS) entry which is preliminary data.</text>
</comment>
<evidence type="ECO:0000259" key="1">
    <source>
        <dbReference type="Pfam" id="PF04069"/>
    </source>
</evidence>
<dbReference type="Proteomes" id="UP000649739">
    <property type="component" value="Unassembled WGS sequence"/>
</dbReference>
<gene>
    <name evidence="2" type="ORF">GCM10010123_06140</name>
</gene>
<dbReference type="SUPFAM" id="SSF53850">
    <property type="entry name" value="Periplasmic binding protein-like II"/>
    <property type="match status" value="2"/>
</dbReference>
<evidence type="ECO:0000313" key="2">
    <source>
        <dbReference type="EMBL" id="GGJ78989.1"/>
    </source>
</evidence>
<organism evidence="2 3">
    <name type="scientific">Pilimelia anulata</name>
    <dbReference type="NCBI Taxonomy" id="53371"/>
    <lineage>
        <taxon>Bacteria</taxon>
        <taxon>Bacillati</taxon>
        <taxon>Actinomycetota</taxon>
        <taxon>Actinomycetes</taxon>
        <taxon>Micromonosporales</taxon>
        <taxon>Micromonosporaceae</taxon>
        <taxon>Pilimelia</taxon>
    </lineage>
</organism>
<dbReference type="EMBL" id="BMQB01000001">
    <property type="protein sequence ID" value="GGJ78989.1"/>
    <property type="molecule type" value="Genomic_DNA"/>
</dbReference>
<sequence>MLALGLVGALALAGCGAAGSSGTKAAPSAAGGAGCAPVAGAALVILEDDKKLQTVDNVVPAISKAKATPELVTALDAVSLALDTPKLIGLNKAVGVDRLPAERAAKDFIAASALAGSIPRNSGSGAIIVGAANFPESQVLGQLYAQALGTAGFRAAVRTIGNRELYEPALERGEIHVVPEYVGTLAEFLNKKVNGAAAAPVASSDLDKSVAALTGLGDRSNLRFGKPSAAADQNAFAVTRAFADQHAVRTLSEFAAKCSGTATVLGGPPECPQRPFCQQGLAGTYGLTVGRFSSLDAGGPRVKTALTKGEVTLGLVLTSDAQFAT</sequence>
<evidence type="ECO:0000313" key="3">
    <source>
        <dbReference type="Proteomes" id="UP000649739"/>
    </source>
</evidence>
<dbReference type="Pfam" id="PF04069">
    <property type="entry name" value="OpuAC"/>
    <property type="match status" value="2"/>
</dbReference>
<feature type="domain" description="ABC-type glycine betaine transport system substrate-binding" evidence="1">
    <location>
        <begin position="43"/>
        <end position="110"/>
    </location>
</feature>
<dbReference type="GO" id="GO:0043190">
    <property type="term" value="C:ATP-binding cassette (ABC) transporter complex"/>
    <property type="evidence" value="ECO:0007669"/>
    <property type="project" value="InterPro"/>
</dbReference>
<accession>A0A8J3AZL7</accession>
<protein>
    <recommendedName>
        <fullName evidence="1">ABC-type glycine betaine transport system substrate-binding domain-containing protein</fullName>
    </recommendedName>
</protein>
<keyword evidence="3" id="KW-1185">Reference proteome</keyword>
<dbReference type="Gene3D" id="3.40.190.10">
    <property type="entry name" value="Periplasmic binding protein-like II"/>
    <property type="match status" value="2"/>
</dbReference>
<dbReference type="GO" id="GO:0022857">
    <property type="term" value="F:transmembrane transporter activity"/>
    <property type="evidence" value="ECO:0007669"/>
    <property type="project" value="InterPro"/>
</dbReference>
<proteinExistence type="predicted"/>
<reference evidence="2" key="2">
    <citation type="submission" date="2020-09" db="EMBL/GenBank/DDBJ databases">
        <authorList>
            <person name="Sun Q."/>
            <person name="Ohkuma M."/>
        </authorList>
    </citation>
    <scope>NUCLEOTIDE SEQUENCE</scope>
    <source>
        <strain evidence="2">JCM 3090</strain>
    </source>
</reference>
<feature type="domain" description="ABC-type glycine betaine transport system substrate-binding" evidence="1">
    <location>
        <begin position="126"/>
        <end position="324"/>
    </location>
</feature>
<dbReference type="InterPro" id="IPR007210">
    <property type="entry name" value="ABC_Gly_betaine_transp_sub-bd"/>
</dbReference>